<dbReference type="EMBL" id="CAJOBJ010001760">
    <property type="protein sequence ID" value="CAF3895117.1"/>
    <property type="molecule type" value="Genomic_DNA"/>
</dbReference>
<protein>
    <recommendedName>
        <fullName evidence="10">Anti-silencing function protein 1</fullName>
    </recommendedName>
</protein>
<dbReference type="GO" id="GO:0000785">
    <property type="term" value="C:chromatin"/>
    <property type="evidence" value="ECO:0007669"/>
    <property type="project" value="TreeGrafter"/>
</dbReference>
<comment type="caution">
    <text evidence="8">The sequence shown here is derived from an EMBL/GenBank/DDBJ whole genome shotgun (WGS) entry which is preliminary data.</text>
</comment>
<dbReference type="GO" id="GO:0006335">
    <property type="term" value="P:DNA replication-dependent chromatin assembly"/>
    <property type="evidence" value="ECO:0007669"/>
    <property type="project" value="TreeGrafter"/>
</dbReference>
<dbReference type="Pfam" id="PF04729">
    <property type="entry name" value="ASF1_hist_chap"/>
    <property type="match status" value="1"/>
</dbReference>
<comment type="subcellular location">
    <subcellularLocation>
        <location evidence="1">Nucleus</location>
    </subcellularLocation>
</comment>
<dbReference type="PANTHER" id="PTHR12040">
    <property type="entry name" value="ANTI-SILENCING PROTEIN 1"/>
    <property type="match status" value="1"/>
</dbReference>
<evidence type="ECO:0000256" key="5">
    <source>
        <dbReference type="ARBA" id="ARBA00023186"/>
    </source>
</evidence>
<dbReference type="AlphaFoldDB" id="A0A8S2LBV4"/>
<keyword evidence="6" id="KW-0539">Nucleus</keyword>
<dbReference type="InterPro" id="IPR036747">
    <property type="entry name" value="ASF1-like_sf"/>
</dbReference>
<evidence type="ECO:0000256" key="3">
    <source>
        <dbReference type="ARBA" id="ARBA00023015"/>
    </source>
</evidence>
<dbReference type="SUPFAM" id="SSF101546">
    <property type="entry name" value="ASF1-like"/>
    <property type="match status" value="1"/>
</dbReference>
<organism evidence="8 9">
    <name type="scientific">Rotaria magnacalcarata</name>
    <dbReference type="NCBI Taxonomy" id="392030"/>
    <lineage>
        <taxon>Eukaryota</taxon>
        <taxon>Metazoa</taxon>
        <taxon>Spiralia</taxon>
        <taxon>Gnathifera</taxon>
        <taxon>Rotifera</taxon>
        <taxon>Eurotatoria</taxon>
        <taxon>Bdelloidea</taxon>
        <taxon>Philodinida</taxon>
        <taxon>Philodinidae</taxon>
        <taxon>Rotaria</taxon>
    </lineage>
</organism>
<reference evidence="8" key="1">
    <citation type="submission" date="2021-02" db="EMBL/GenBank/DDBJ databases">
        <authorList>
            <person name="Nowell W R."/>
        </authorList>
    </citation>
    <scope>NUCLEOTIDE SEQUENCE</scope>
</reference>
<evidence type="ECO:0008006" key="10">
    <source>
        <dbReference type="Google" id="ProtNLM"/>
    </source>
</evidence>
<keyword evidence="5" id="KW-0143">Chaperone</keyword>
<dbReference type="Proteomes" id="UP000681720">
    <property type="component" value="Unassembled WGS sequence"/>
</dbReference>
<dbReference type="GO" id="GO:0042393">
    <property type="term" value="F:histone binding"/>
    <property type="evidence" value="ECO:0007669"/>
    <property type="project" value="TreeGrafter"/>
</dbReference>
<evidence type="ECO:0000256" key="2">
    <source>
        <dbReference type="ARBA" id="ARBA00006051"/>
    </source>
</evidence>
<dbReference type="Gene3D" id="2.60.40.1490">
    <property type="entry name" value="Histone chaperone ASF1-like"/>
    <property type="match status" value="1"/>
</dbReference>
<dbReference type="GO" id="GO:0005634">
    <property type="term" value="C:nucleus"/>
    <property type="evidence" value="ECO:0007669"/>
    <property type="project" value="UniProtKB-SubCell"/>
</dbReference>
<comment type="similarity">
    <text evidence="2">Belongs to the ASF1 family.</text>
</comment>
<feature type="compositionally biased region" description="Basic and acidic residues" evidence="7">
    <location>
        <begin position="225"/>
        <end position="244"/>
    </location>
</feature>
<evidence type="ECO:0000256" key="6">
    <source>
        <dbReference type="ARBA" id="ARBA00023242"/>
    </source>
</evidence>
<dbReference type="InterPro" id="IPR006818">
    <property type="entry name" value="ASF1-like"/>
</dbReference>
<proteinExistence type="inferred from homology"/>
<name>A0A8S2LBV4_9BILA</name>
<gene>
    <name evidence="8" type="ORF">GIL414_LOCUS6254</name>
</gene>
<feature type="region of interest" description="Disordered" evidence="7">
    <location>
        <begin position="224"/>
        <end position="244"/>
    </location>
</feature>
<accession>A0A8S2LBV4</accession>
<sequence>MVKVMISNVNVHNNPAKFLSNYTFEIKFECLEQLTQELEFKLVYVGDAKEDKQDQVLDVVVIDAVAPGTYKFIFEAPPPDPKKLPNDSDVDVSVILLLALYRNQEFARVGYYVFTEYDDPELRENPPVKVDFEKLNRNIAVDEPRVTTFPIIWDEQQSTDQLVFAELTEEEKKMAEMNDEIEICQSLENVNCTNETPAEPTEPKISNETMESIEPELANDVMESTEPKLTNEEMEATEPKLSNEEMEAAEPKLVKKGAVITTTIQQYLDAETDPEKLVKYCCGLNYKKDQESVEIKANTVYPDWLFGLEKLDKIDIEQLDKNSWEYWTRYNEQGEAYLRVINEKRFPERYIPTWLKELKPLY</sequence>
<dbReference type="PANTHER" id="PTHR12040:SF0">
    <property type="entry name" value="HISTONE CHAPERONE ASF1"/>
    <property type="match status" value="1"/>
</dbReference>
<evidence type="ECO:0000313" key="9">
    <source>
        <dbReference type="Proteomes" id="UP000681720"/>
    </source>
</evidence>
<evidence type="ECO:0000256" key="4">
    <source>
        <dbReference type="ARBA" id="ARBA00023163"/>
    </source>
</evidence>
<keyword evidence="4" id="KW-0804">Transcription</keyword>
<keyword evidence="3" id="KW-0805">Transcription regulation</keyword>
<evidence type="ECO:0000313" key="8">
    <source>
        <dbReference type="EMBL" id="CAF3895117.1"/>
    </source>
</evidence>
<evidence type="ECO:0000256" key="7">
    <source>
        <dbReference type="SAM" id="MobiDB-lite"/>
    </source>
</evidence>
<evidence type="ECO:0000256" key="1">
    <source>
        <dbReference type="ARBA" id="ARBA00004123"/>
    </source>
</evidence>